<dbReference type="EMBL" id="WUUL01000008">
    <property type="protein sequence ID" value="MXQ54564.1"/>
    <property type="molecule type" value="Genomic_DNA"/>
</dbReference>
<dbReference type="AlphaFoldDB" id="A0A6I4W1F5"/>
<feature type="domain" description="YtkA-like" evidence="2">
    <location>
        <begin position="139"/>
        <end position="220"/>
    </location>
</feature>
<name>A0A6I4W1F5_9BACL</name>
<evidence type="ECO:0000313" key="3">
    <source>
        <dbReference type="EMBL" id="MXQ54564.1"/>
    </source>
</evidence>
<organism evidence="3 4">
    <name type="scientific">Shimazuella alba</name>
    <dbReference type="NCBI Taxonomy" id="2690964"/>
    <lineage>
        <taxon>Bacteria</taxon>
        <taxon>Bacillati</taxon>
        <taxon>Bacillota</taxon>
        <taxon>Bacilli</taxon>
        <taxon>Bacillales</taxon>
        <taxon>Thermoactinomycetaceae</taxon>
        <taxon>Shimazuella</taxon>
    </lineage>
</organism>
<protein>
    <recommendedName>
        <fullName evidence="2">YtkA-like domain-containing protein</fullName>
    </recommendedName>
</protein>
<keyword evidence="1" id="KW-0732">Signal</keyword>
<feature type="signal peptide" evidence="1">
    <location>
        <begin position="1"/>
        <end position="21"/>
    </location>
</feature>
<dbReference type="Pfam" id="PF13115">
    <property type="entry name" value="YtkA"/>
    <property type="match status" value="2"/>
</dbReference>
<keyword evidence="4" id="KW-1185">Reference proteome</keyword>
<gene>
    <name evidence="3" type="ORF">GSM42_12745</name>
</gene>
<evidence type="ECO:0000259" key="2">
    <source>
        <dbReference type="Pfam" id="PF13115"/>
    </source>
</evidence>
<proteinExistence type="predicted"/>
<sequence>MKKLGWIFVLVLLLISGCTSQSTTPTIPTIPKNIALSFSTIPSNPTPNQPVTLVAKVTGDSKPVNDASVEFEVWNTGSENHSMLKTKRTGEGTYTISNTYPIAGSYNVIVHATTPQTHQMISKTFTIGESTEKQHDHHAKTDGLMLHIQLPSTAKSGQDTKLFGHITQNNKPFTAANVQFEIWKKDTNPHDFTDVAETKPGEYYSTYRFKTPGTYYVKLHVEKGKVHDHTEQSLVVK</sequence>
<dbReference type="PROSITE" id="PS51257">
    <property type="entry name" value="PROKAR_LIPOPROTEIN"/>
    <property type="match status" value="1"/>
</dbReference>
<comment type="caution">
    <text evidence="3">The sequence shown here is derived from an EMBL/GenBank/DDBJ whole genome shotgun (WGS) entry which is preliminary data.</text>
</comment>
<dbReference type="InterPro" id="IPR032693">
    <property type="entry name" value="YtkA-like_dom"/>
</dbReference>
<dbReference type="Proteomes" id="UP000430692">
    <property type="component" value="Unassembled WGS sequence"/>
</dbReference>
<evidence type="ECO:0000256" key="1">
    <source>
        <dbReference type="SAM" id="SignalP"/>
    </source>
</evidence>
<accession>A0A6I4W1F5</accession>
<reference evidence="3 4" key="1">
    <citation type="submission" date="2019-12" db="EMBL/GenBank/DDBJ databases">
        <title>Whole-genome analyses of novel actinobacteria.</title>
        <authorList>
            <person name="Sahin N."/>
            <person name="Saygin H."/>
        </authorList>
    </citation>
    <scope>NUCLEOTIDE SEQUENCE [LARGE SCALE GENOMIC DNA]</scope>
    <source>
        <strain evidence="3 4">KC615</strain>
    </source>
</reference>
<evidence type="ECO:0000313" key="4">
    <source>
        <dbReference type="Proteomes" id="UP000430692"/>
    </source>
</evidence>
<feature type="chain" id="PRO_5039695175" description="YtkA-like domain-containing protein" evidence="1">
    <location>
        <begin position="22"/>
        <end position="237"/>
    </location>
</feature>
<feature type="domain" description="YtkA-like" evidence="2">
    <location>
        <begin position="48"/>
        <end position="111"/>
    </location>
</feature>
<dbReference type="RefSeq" id="WP_160801920.1">
    <property type="nucleotide sequence ID" value="NZ_WUUL01000008.1"/>
</dbReference>